<dbReference type="EMBL" id="CP078075">
    <property type="protein sequence ID" value="WDM43316.1"/>
    <property type="molecule type" value="Genomic_DNA"/>
</dbReference>
<evidence type="ECO:0000313" key="1">
    <source>
        <dbReference type="EMBL" id="WDM43316.1"/>
    </source>
</evidence>
<gene>
    <name evidence="1" type="ORF">KV395_08660</name>
</gene>
<organism evidence="1 2">
    <name type="scientific">Microbacterium luteolum</name>
    <name type="common">Aureobacterium luteolum</name>
    <dbReference type="NCBI Taxonomy" id="69367"/>
    <lineage>
        <taxon>Bacteria</taxon>
        <taxon>Bacillati</taxon>
        <taxon>Actinomycetota</taxon>
        <taxon>Actinomycetes</taxon>
        <taxon>Micrococcales</taxon>
        <taxon>Microbacteriaceae</taxon>
        <taxon>Microbacterium</taxon>
    </lineage>
</organism>
<sequence length="220" mass="23857">MSIDDYVTEDGSGSLRDAYVRDLLPASGMPVKLLLIFESPHLEEVAAGTPVVGGAGQSALEYLLGNATRGSLGEFVDAMHTAGDYRVAVMNVSNVPLQPQAFDDDAGPLTPDEWKVIGAVRDSTAREVDGTMTPEANRIGTIIRDGLQGRVSRLKFESGTAVVLCGDFVQRFARRLTGLPGEPLKVFHPSRNLWLNNPDRDEHKTLRKLFLTSATPLNQP</sequence>
<keyword evidence="2" id="KW-1185">Reference proteome</keyword>
<protein>
    <recommendedName>
        <fullName evidence="3">Uracil-DNA glycosylase</fullName>
    </recommendedName>
</protein>
<name>A0ABY7XMF3_MICLT</name>
<reference evidence="1 2" key="1">
    <citation type="submission" date="2021-06" db="EMBL/GenBank/DDBJ databases">
        <title>Genome-based taxonomic framework of Microbacterium strains isolated from marine environment, the description of four new species and reclassification of four preexisting species.</title>
        <authorList>
            <person name="Lee S.D."/>
            <person name="Kim S.-M."/>
            <person name="Byeon Y.-S."/>
            <person name="Yang H.L."/>
            <person name="Kim I.S."/>
        </authorList>
    </citation>
    <scope>NUCLEOTIDE SEQUENCE [LARGE SCALE GENOMIC DNA]</scope>
    <source>
        <strain evidence="1 2">KACC 14465</strain>
    </source>
</reference>
<proteinExistence type="predicted"/>
<dbReference type="Proteomes" id="UP001215097">
    <property type="component" value="Chromosome"/>
</dbReference>
<evidence type="ECO:0000313" key="2">
    <source>
        <dbReference type="Proteomes" id="UP001215097"/>
    </source>
</evidence>
<accession>A0ABY7XMF3</accession>
<dbReference type="RefSeq" id="WP_282217169.1">
    <property type="nucleotide sequence ID" value="NZ_BAAAUN010000001.1"/>
</dbReference>
<evidence type="ECO:0008006" key="3">
    <source>
        <dbReference type="Google" id="ProtNLM"/>
    </source>
</evidence>